<dbReference type="SMART" id="SM00448">
    <property type="entry name" value="REC"/>
    <property type="match status" value="1"/>
</dbReference>
<dbReference type="Proteomes" id="UP001200557">
    <property type="component" value="Unassembled WGS sequence"/>
</dbReference>
<dbReference type="Pfam" id="PF00990">
    <property type="entry name" value="GGDEF"/>
    <property type="match status" value="1"/>
</dbReference>
<keyword evidence="6" id="KW-0548">Nucleotidyltransferase</keyword>
<dbReference type="InterPro" id="IPR043128">
    <property type="entry name" value="Rev_trsase/Diguanyl_cyclase"/>
</dbReference>
<feature type="domain" description="GGDEF" evidence="5">
    <location>
        <begin position="323"/>
        <end position="463"/>
    </location>
</feature>
<accession>A0ABS9CRV4</accession>
<dbReference type="InterPro" id="IPR050469">
    <property type="entry name" value="Diguanylate_Cyclase"/>
</dbReference>
<keyword evidence="3" id="KW-0597">Phosphoprotein</keyword>
<dbReference type="Gene3D" id="3.40.50.2300">
    <property type="match status" value="1"/>
</dbReference>
<dbReference type="Gene3D" id="3.30.70.270">
    <property type="match status" value="1"/>
</dbReference>
<evidence type="ECO:0000259" key="4">
    <source>
        <dbReference type="PROSITE" id="PS50110"/>
    </source>
</evidence>
<dbReference type="GO" id="GO:0052621">
    <property type="term" value="F:diguanylate cyclase activity"/>
    <property type="evidence" value="ECO:0007669"/>
    <property type="project" value="UniProtKB-EC"/>
</dbReference>
<dbReference type="PANTHER" id="PTHR45138:SF9">
    <property type="entry name" value="DIGUANYLATE CYCLASE DGCM-RELATED"/>
    <property type="match status" value="1"/>
</dbReference>
<gene>
    <name evidence="6" type="ORF">L0664_02705</name>
</gene>
<dbReference type="InterPro" id="IPR001789">
    <property type="entry name" value="Sig_transdc_resp-reg_receiver"/>
</dbReference>
<dbReference type="InterPro" id="IPR000160">
    <property type="entry name" value="GGDEF_dom"/>
</dbReference>
<comment type="caution">
    <text evidence="6">The sequence shown here is derived from an EMBL/GenBank/DDBJ whole genome shotgun (WGS) entry which is preliminary data.</text>
</comment>
<dbReference type="SUPFAM" id="SSF52172">
    <property type="entry name" value="CheY-like"/>
    <property type="match status" value="1"/>
</dbReference>
<proteinExistence type="predicted"/>
<feature type="modified residue" description="4-aspartylphosphate" evidence="3">
    <location>
        <position position="53"/>
    </location>
</feature>
<evidence type="ECO:0000313" key="7">
    <source>
        <dbReference type="Proteomes" id="UP001200557"/>
    </source>
</evidence>
<evidence type="ECO:0000256" key="3">
    <source>
        <dbReference type="PROSITE-ProRule" id="PRU00169"/>
    </source>
</evidence>
<keyword evidence="7" id="KW-1185">Reference proteome</keyword>
<dbReference type="PANTHER" id="PTHR45138">
    <property type="entry name" value="REGULATORY COMPONENTS OF SENSORY TRANSDUCTION SYSTEM"/>
    <property type="match status" value="1"/>
</dbReference>
<dbReference type="CDD" id="cd01949">
    <property type="entry name" value="GGDEF"/>
    <property type="match status" value="1"/>
</dbReference>
<dbReference type="EMBL" id="JAKGAQ010000001">
    <property type="protein sequence ID" value="MCF2869967.1"/>
    <property type="molecule type" value="Genomic_DNA"/>
</dbReference>
<keyword evidence="6" id="KW-0808">Transferase</keyword>
<dbReference type="PROSITE" id="PS50110">
    <property type="entry name" value="RESPONSE_REGULATORY"/>
    <property type="match status" value="1"/>
</dbReference>
<evidence type="ECO:0000256" key="2">
    <source>
        <dbReference type="ARBA" id="ARBA00034247"/>
    </source>
</evidence>
<dbReference type="NCBIfam" id="TIGR00254">
    <property type="entry name" value="GGDEF"/>
    <property type="match status" value="1"/>
</dbReference>
<name>A0ABS9CRV4_9RHOB</name>
<reference evidence="6 7" key="1">
    <citation type="submission" date="2022-01" db="EMBL/GenBank/DDBJ databases">
        <title>Octadecabacter sp. nov., isolated from a marine alga.</title>
        <authorList>
            <person name="Jin M.S."/>
            <person name="Kim H.M."/>
            <person name="Han D.M."/>
            <person name="Jung J.J."/>
            <person name="Jeon C.O."/>
        </authorList>
    </citation>
    <scope>NUCLEOTIDE SEQUENCE [LARGE SCALE GENOMIC DNA]</scope>
    <source>
        <strain evidence="6 7">G9-8</strain>
    </source>
</reference>
<dbReference type="EC" id="2.7.7.65" evidence="1"/>
<dbReference type="InterPro" id="IPR029787">
    <property type="entry name" value="Nucleotide_cyclase"/>
</dbReference>
<dbReference type="InterPro" id="IPR011006">
    <property type="entry name" value="CheY-like_superfamily"/>
</dbReference>
<dbReference type="RefSeq" id="WP_235224088.1">
    <property type="nucleotide sequence ID" value="NZ_JAKGAQ010000001.1"/>
</dbReference>
<evidence type="ECO:0000313" key="6">
    <source>
        <dbReference type="EMBL" id="MCF2869967.1"/>
    </source>
</evidence>
<comment type="catalytic activity">
    <reaction evidence="2">
        <text>2 GTP = 3',3'-c-di-GMP + 2 diphosphate</text>
        <dbReference type="Rhea" id="RHEA:24898"/>
        <dbReference type="ChEBI" id="CHEBI:33019"/>
        <dbReference type="ChEBI" id="CHEBI:37565"/>
        <dbReference type="ChEBI" id="CHEBI:58805"/>
        <dbReference type="EC" id="2.7.7.65"/>
    </reaction>
</comment>
<organism evidence="6 7">
    <name type="scientific">Octadecabacter dasysiphoniae</name>
    <dbReference type="NCBI Taxonomy" id="2909341"/>
    <lineage>
        <taxon>Bacteria</taxon>
        <taxon>Pseudomonadati</taxon>
        <taxon>Pseudomonadota</taxon>
        <taxon>Alphaproteobacteria</taxon>
        <taxon>Rhodobacterales</taxon>
        <taxon>Roseobacteraceae</taxon>
        <taxon>Octadecabacter</taxon>
    </lineage>
</organism>
<evidence type="ECO:0000259" key="5">
    <source>
        <dbReference type="PROSITE" id="PS50887"/>
    </source>
</evidence>
<evidence type="ECO:0000256" key="1">
    <source>
        <dbReference type="ARBA" id="ARBA00012528"/>
    </source>
</evidence>
<dbReference type="SMART" id="SM00267">
    <property type="entry name" value="GGDEF"/>
    <property type="match status" value="1"/>
</dbReference>
<sequence>MVGDILIIDCVATNRIVLKVKLLAAQYRVRPCATLHEAQVEIDASLPDMILLDTGTNVADALAFCARLKSNAHTSLIPVIATGGFVTPRDRVAALEAGADDVLTKPFDDHILQARIRSLLRSRDARAELRMREGTRTALGFAEGCSTFTSPARVVIASAGANTASDFDVTDTKLTNTDMAHIPIETLLAGQSRHTGADLYVVDFRDDLTDDKVLFRLLSELRSRSSTRHAGILALLPHDARHAAAMALDLGANDIVSAVVDPAEIGHRCAVLIQAKLEADALRRTVETGLEAAITDPLTGLFNRRYAIPHLSRLSEESRKNERQFAIMALDLDHFKAINDTFGHSAGDDILRQVAQRLQGNLRAVDLLARIGGEEFLVAIPNSDAIHARTAAERLCNLIGNTPFFVGDERTEVTVTVSVGVSLSGGKDAVDVMEDLEDLVNAADVALYAAKNGGRNKVSLSAA</sequence>
<dbReference type="PROSITE" id="PS50887">
    <property type="entry name" value="GGDEF"/>
    <property type="match status" value="1"/>
</dbReference>
<feature type="domain" description="Response regulatory" evidence="4">
    <location>
        <begin position="4"/>
        <end position="120"/>
    </location>
</feature>
<dbReference type="Pfam" id="PF00072">
    <property type="entry name" value="Response_reg"/>
    <property type="match status" value="1"/>
</dbReference>
<dbReference type="SUPFAM" id="SSF55073">
    <property type="entry name" value="Nucleotide cyclase"/>
    <property type="match status" value="1"/>
</dbReference>
<protein>
    <recommendedName>
        <fullName evidence="1">diguanylate cyclase</fullName>
        <ecNumber evidence="1">2.7.7.65</ecNumber>
    </recommendedName>
</protein>